<dbReference type="EMBL" id="RZGK01000016">
    <property type="protein sequence ID" value="KAF9693136.1"/>
    <property type="molecule type" value="Genomic_DNA"/>
</dbReference>
<dbReference type="OrthoDB" id="3585807at2759"/>
<proteinExistence type="predicted"/>
<evidence type="ECO:0000313" key="3">
    <source>
        <dbReference type="EMBL" id="KAF9693136.1"/>
    </source>
</evidence>
<keyword evidence="2" id="KW-0812">Transmembrane</keyword>
<keyword evidence="4" id="KW-1185">Reference proteome</keyword>
<sequence length="237" mass="26394">MSQDENIQGRHLKIHTFICQLIIAIITFYCAITISHYEPTPATDVPRAVAPRTPSSDANPTPSYICKTDDIGAILIAITPYSVLCPSTPLFCLSLTSFVFGIFMFNFLHTHDIDLVDGYSYFILAGVLSLDWQNVSASLRVTMPMVVWSATLLLPVAHCLFETLFPGTYWRYRQAMRVQREAIWKMIDCRGETLGDVEAGRAVEGGDVEEGINEETPLRGGERRGERRDEGGTGLDV</sequence>
<feature type="transmembrane region" description="Helical" evidence="2">
    <location>
        <begin position="145"/>
        <end position="170"/>
    </location>
</feature>
<keyword evidence="2" id="KW-0472">Membrane</keyword>
<feature type="region of interest" description="Disordered" evidence="1">
    <location>
        <begin position="204"/>
        <end position="237"/>
    </location>
</feature>
<reference evidence="3" key="1">
    <citation type="submission" date="2018-12" db="EMBL/GenBank/DDBJ databases">
        <authorList>
            <person name="Syme R.A."/>
            <person name="Farfan-Caceres L."/>
            <person name="Lichtenzveig J."/>
        </authorList>
    </citation>
    <scope>NUCLEOTIDE SEQUENCE</scope>
    <source>
        <strain evidence="3">Al4</strain>
    </source>
</reference>
<dbReference type="AlphaFoldDB" id="A0A8H7IX12"/>
<accession>A0A8H7IX12</accession>
<feature type="transmembrane region" description="Helical" evidence="2">
    <location>
        <begin position="115"/>
        <end position="133"/>
    </location>
</feature>
<comment type="caution">
    <text evidence="3">The sequence shown here is derived from an EMBL/GenBank/DDBJ whole genome shotgun (WGS) entry which is preliminary data.</text>
</comment>
<organism evidence="3 4">
    <name type="scientific">Ascochyta lentis</name>
    <dbReference type="NCBI Taxonomy" id="205686"/>
    <lineage>
        <taxon>Eukaryota</taxon>
        <taxon>Fungi</taxon>
        <taxon>Dikarya</taxon>
        <taxon>Ascomycota</taxon>
        <taxon>Pezizomycotina</taxon>
        <taxon>Dothideomycetes</taxon>
        <taxon>Pleosporomycetidae</taxon>
        <taxon>Pleosporales</taxon>
        <taxon>Pleosporineae</taxon>
        <taxon>Didymellaceae</taxon>
        <taxon>Ascochyta</taxon>
    </lineage>
</organism>
<reference evidence="3" key="2">
    <citation type="submission" date="2020-09" db="EMBL/GenBank/DDBJ databases">
        <title>Reference genome assembly for Australian Ascochyta lentis isolate Al4.</title>
        <authorList>
            <person name="Lee R.C."/>
            <person name="Farfan-Caceres L.M."/>
            <person name="Debler J.W."/>
            <person name="Williams A.H."/>
            <person name="Henares B.M."/>
        </authorList>
    </citation>
    <scope>NUCLEOTIDE SEQUENCE</scope>
    <source>
        <strain evidence="3">Al4</strain>
    </source>
</reference>
<evidence type="ECO:0000256" key="2">
    <source>
        <dbReference type="SAM" id="Phobius"/>
    </source>
</evidence>
<evidence type="ECO:0000313" key="4">
    <source>
        <dbReference type="Proteomes" id="UP000651452"/>
    </source>
</evidence>
<feature type="transmembrane region" description="Helical" evidence="2">
    <location>
        <begin position="88"/>
        <end position="108"/>
    </location>
</feature>
<gene>
    <name evidence="3" type="ORF">EKO04_008586</name>
</gene>
<name>A0A8H7IX12_9PLEO</name>
<protein>
    <submittedName>
        <fullName evidence="3">Uncharacterized protein</fullName>
    </submittedName>
</protein>
<evidence type="ECO:0000256" key="1">
    <source>
        <dbReference type="SAM" id="MobiDB-lite"/>
    </source>
</evidence>
<keyword evidence="2" id="KW-1133">Transmembrane helix</keyword>
<feature type="transmembrane region" description="Helical" evidence="2">
    <location>
        <begin position="12"/>
        <end position="34"/>
    </location>
</feature>
<dbReference type="Proteomes" id="UP000651452">
    <property type="component" value="Unassembled WGS sequence"/>
</dbReference>
<feature type="compositionally biased region" description="Basic and acidic residues" evidence="1">
    <location>
        <begin position="216"/>
        <end position="231"/>
    </location>
</feature>